<evidence type="ECO:0000259" key="10">
    <source>
        <dbReference type="PROSITE" id="PS50850"/>
    </source>
</evidence>
<dbReference type="AlphaFoldDB" id="A0A7W9ET18"/>
<evidence type="ECO:0000256" key="4">
    <source>
        <dbReference type="ARBA" id="ARBA00022475"/>
    </source>
</evidence>
<keyword evidence="4" id="KW-1003">Cell membrane</keyword>
<dbReference type="EMBL" id="JACIJK010000001">
    <property type="protein sequence ID" value="MBB5713719.1"/>
    <property type="molecule type" value="Genomic_DNA"/>
</dbReference>
<dbReference type="Proteomes" id="UP000546200">
    <property type="component" value="Unassembled WGS sequence"/>
</dbReference>
<dbReference type="InterPro" id="IPR011701">
    <property type="entry name" value="MFS"/>
</dbReference>
<feature type="transmembrane region" description="Helical" evidence="9">
    <location>
        <begin position="395"/>
        <end position="414"/>
    </location>
</feature>
<evidence type="ECO:0000256" key="3">
    <source>
        <dbReference type="ARBA" id="ARBA00022448"/>
    </source>
</evidence>
<feature type="transmembrane region" description="Helical" evidence="9">
    <location>
        <begin position="12"/>
        <end position="35"/>
    </location>
</feature>
<evidence type="ECO:0000256" key="1">
    <source>
        <dbReference type="ARBA" id="ARBA00004651"/>
    </source>
</evidence>
<keyword evidence="12" id="KW-1185">Reference proteome</keyword>
<proteinExistence type="inferred from homology"/>
<feature type="transmembrane region" description="Helical" evidence="9">
    <location>
        <begin position="85"/>
        <end position="102"/>
    </location>
</feature>
<dbReference type="InterPro" id="IPR005829">
    <property type="entry name" value="Sugar_transporter_CS"/>
</dbReference>
<dbReference type="PANTHER" id="PTHR43528">
    <property type="entry name" value="ALPHA-KETOGLUTARATE PERMEASE"/>
    <property type="match status" value="1"/>
</dbReference>
<name>A0A7W9ET18_9SPHN</name>
<keyword evidence="3" id="KW-0813">Transport</keyword>
<comment type="subcellular location">
    <subcellularLocation>
        <location evidence="1">Cell membrane</location>
        <topology evidence="1">Multi-pass membrane protein</topology>
    </subcellularLocation>
</comment>
<dbReference type="InterPro" id="IPR036259">
    <property type="entry name" value="MFS_trans_sf"/>
</dbReference>
<evidence type="ECO:0000313" key="11">
    <source>
        <dbReference type="EMBL" id="MBB5713719.1"/>
    </source>
</evidence>
<feature type="transmembrane region" description="Helical" evidence="9">
    <location>
        <begin position="184"/>
        <end position="207"/>
    </location>
</feature>
<evidence type="ECO:0000256" key="8">
    <source>
        <dbReference type="ARBA" id="ARBA00023136"/>
    </source>
</evidence>
<sequence>MHAQAPDRPIATSSLVLAALSTVVEWYDFTVYLYLSTVLARVFYGGGRMSLIATLGGFAIAYLLRPLGAAVFGHLGDRFGRRVSLLGSMAMVTIATLVTAMLPTHQAIGPAAGWLLLVLRCVTAFAVGGEYTGVVAYLLEGAPSGRRGLVTSCAAAASEVGGLLAVAVSAATVGSLDRAALDGWGWRIPFLIGAALAAIVLVARAAMEESPDFLRQRAQGSIPARPLRNTLLRHPQAVARGFAISALGSITYYVGITYVPAFLSTLGPLAEATALWLATAAALVVIAVTPLVGALSDRVGRRPILLALAVLGAALPLVMFGWMATGSAAQMVTGALLLAALAGAVSAVGAVATAELFPGEGRLSGLALGATTATAIFGGLAPLVAQLLVEQTGWTPAPGAMIAVVALAVLPVLWRLPAAAQAASASSP</sequence>
<evidence type="ECO:0000313" key="12">
    <source>
        <dbReference type="Proteomes" id="UP000546200"/>
    </source>
</evidence>
<dbReference type="Pfam" id="PF07690">
    <property type="entry name" value="MFS_1"/>
    <property type="match status" value="1"/>
</dbReference>
<dbReference type="Pfam" id="PF00083">
    <property type="entry name" value="Sugar_tr"/>
    <property type="match status" value="1"/>
</dbReference>
<accession>A0A7W9ET18</accession>
<dbReference type="PANTHER" id="PTHR43528:SF1">
    <property type="entry name" value="ALPHA-KETOGLUTARATE PERMEASE"/>
    <property type="match status" value="1"/>
</dbReference>
<keyword evidence="6" id="KW-0769">Symport</keyword>
<keyword evidence="5 9" id="KW-0812">Transmembrane</keyword>
<feature type="domain" description="Major facilitator superfamily (MFS) profile" evidence="10">
    <location>
        <begin position="14"/>
        <end position="423"/>
    </location>
</feature>
<dbReference type="PROSITE" id="PS00216">
    <property type="entry name" value="SUGAR_TRANSPORT_1"/>
    <property type="match status" value="1"/>
</dbReference>
<reference evidence="11 12" key="1">
    <citation type="submission" date="2020-08" db="EMBL/GenBank/DDBJ databases">
        <title>Genomic Encyclopedia of Type Strains, Phase IV (KMG-IV): sequencing the most valuable type-strain genomes for metagenomic binning, comparative biology and taxonomic classification.</title>
        <authorList>
            <person name="Goeker M."/>
        </authorList>
    </citation>
    <scope>NUCLEOTIDE SEQUENCE [LARGE SCALE GENOMIC DNA]</scope>
    <source>
        <strain evidence="11 12">DSM 100044</strain>
    </source>
</reference>
<dbReference type="RefSeq" id="WP_184054280.1">
    <property type="nucleotide sequence ID" value="NZ_JACIJK010000001.1"/>
</dbReference>
<feature type="transmembrane region" description="Helical" evidence="9">
    <location>
        <begin position="366"/>
        <end position="389"/>
    </location>
</feature>
<dbReference type="InterPro" id="IPR005828">
    <property type="entry name" value="MFS_sugar_transport-like"/>
</dbReference>
<feature type="transmembrane region" description="Helical" evidence="9">
    <location>
        <begin position="304"/>
        <end position="325"/>
    </location>
</feature>
<dbReference type="InterPro" id="IPR020846">
    <property type="entry name" value="MFS_dom"/>
</dbReference>
<protein>
    <submittedName>
        <fullName evidence="11">MHS family proline/betaine transporter-like MFS transporter</fullName>
    </submittedName>
</protein>
<feature type="transmembrane region" description="Helical" evidence="9">
    <location>
        <begin position="41"/>
        <end position="64"/>
    </location>
</feature>
<dbReference type="Gene3D" id="1.20.1250.20">
    <property type="entry name" value="MFS general substrate transporter like domains"/>
    <property type="match status" value="2"/>
</dbReference>
<feature type="transmembrane region" description="Helical" evidence="9">
    <location>
        <begin position="331"/>
        <end position="354"/>
    </location>
</feature>
<dbReference type="SUPFAM" id="SSF103473">
    <property type="entry name" value="MFS general substrate transporter"/>
    <property type="match status" value="1"/>
</dbReference>
<keyword evidence="7 9" id="KW-1133">Transmembrane helix</keyword>
<comment type="similarity">
    <text evidence="2">Belongs to the major facilitator superfamily. Metabolite:H+ Symporter (MHS) family (TC 2.A.1.6) family.</text>
</comment>
<evidence type="ECO:0000256" key="5">
    <source>
        <dbReference type="ARBA" id="ARBA00022692"/>
    </source>
</evidence>
<keyword evidence="8 9" id="KW-0472">Membrane</keyword>
<organism evidence="11 12">
    <name type="scientific">Sphingomonas aerophila</name>
    <dbReference type="NCBI Taxonomy" id="1344948"/>
    <lineage>
        <taxon>Bacteria</taxon>
        <taxon>Pseudomonadati</taxon>
        <taxon>Pseudomonadota</taxon>
        <taxon>Alphaproteobacteria</taxon>
        <taxon>Sphingomonadales</taxon>
        <taxon>Sphingomonadaceae</taxon>
        <taxon>Sphingomonas</taxon>
    </lineage>
</organism>
<feature type="transmembrane region" description="Helical" evidence="9">
    <location>
        <begin position="114"/>
        <end position="137"/>
    </location>
</feature>
<feature type="transmembrane region" description="Helical" evidence="9">
    <location>
        <begin position="237"/>
        <end position="261"/>
    </location>
</feature>
<evidence type="ECO:0000256" key="6">
    <source>
        <dbReference type="ARBA" id="ARBA00022847"/>
    </source>
</evidence>
<dbReference type="GO" id="GO:0015293">
    <property type="term" value="F:symporter activity"/>
    <property type="evidence" value="ECO:0007669"/>
    <property type="project" value="UniProtKB-KW"/>
</dbReference>
<evidence type="ECO:0000256" key="7">
    <source>
        <dbReference type="ARBA" id="ARBA00022989"/>
    </source>
</evidence>
<feature type="transmembrane region" description="Helical" evidence="9">
    <location>
        <begin position="273"/>
        <end position="292"/>
    </location>
</feature>
<dbReference type="PROSITE" id="PS50850">
    <property type="entry name" value="MFS"/>
    <property type="match status" value="1"/>
</dbReference>
<dbReference type="GO" id="GO:0005886">
    <property type="term" value="C:plasma membrane"/>
    <property type="evidence" value="ECO:0007669"/>
    <property type="project" value="UniProtKB-SubCell"/>
</dbReference>
<comment type="caution">
    <text evidence="11">The sequence shown here is derived from an EMBL/GenBank/DDBJ whole genome shotgun (WGS) entry which is preliminary data.</text>
</comment>
<evidence type="ECO:0000256" key="2">
    <source>
        <dbReference type="ARBA" id="ARBA00008240"/>
    </source>
</evidence>
<evidence type="ECO:0000256" key="9">
    <source>
        <dbReference type="SAM" id="Phobius"/>
    </source>
</evidence>
<gene>
    <name evidence="11" type="ORF">FHS94_000538</name>
</gene>
<feature type="transmembrane region" description="Helical" evidence="9">
    <location>
        <begin position="149"/>
        <end position="172"/>
    </location>
</feature>
<dbReference type="InterPro" id="IPR051084">
    <property type="entry name" value="H+-coupled_symporters"/>
</dbReference>